<evidence type="ECO:0000256" key="5">
    <source>
        <dbReference type="ARBA" id="ARBA00023157"/>
    </source>
</evidence>
<comment type="subcellular location">
    <subcellularLocation>
        <location evidence="1">Endomembrane system</location>
        <topology evidence="1">Multi-pass membrane protein</topology>
    </subcellularLocation>
</comment>
<name>A0A4Y2ILZ6_ARAVE</name>
<evidence type="ECO:0000313" key="9">
    <source>
        <dbReference type="EMBL" id="GBM78644.1"/>
    </source>
</evidence>
<comment type="caution">
    <text evidence="9">The sequence shown here is derived from an EMBL/GenBank/DDBJ whole genome shotgun (WGS) entry which is preliminary data.</text>
</comment>
<dbReference type="InterPro" id="IPR007782">
    <property type="entry name" value="VKG_COase"/>
</dbReference>
<dbReference type="SMART" id="SM00752">
    <property type="entry name" value="HTTM"/>
    <property type="match status" value="1"/>
</dbReference>
<evidence type="ECO:0000313" key="10">
    <source>
        <dbReference type="Proteomes" id="UP000499080"/>
    </source>
</evidence>
<dbReference type="AlphaFoldDB" id="A0A4Y2ILZ6"/>
<dbReference type="PANTHER" id="PTHR12639">
    <property type="entry name" value="VITAMIN K-DEPENDENT GAMMA-CARBOXYLASE"/>
    <property type="match status" value="1"/>
</dbReference>
<evidence type="ECO:0000256" key="2">
    <source>
        <dbReference type="ARBA" id="ARBA00022692"/>
    </source>
</evidence>
<dbReference type="Pfam" id="PF14529">
    <property type="entry name" value="Exo_endo_phos_2"/>
    <property type="match status" value="1"/>
</dbReference>
<keyword evidence="10" id="KW-1185">Reference proteome</keyword>
<evidence type="ECO:0000256" key="7">
    <source>
        <dbReference type="SAM" id="Phobius"/>
    </source>
</evidence>
<feature type="domain" description="HTTM-like" evidence="8">
    <location>
        <begin position="55"/>
        <end position="318"/>
    </location>
</feature>
<dbReference type="GO" id="GO:0019842">
    <property type="term" value="F:vitamin binding"/>
    <property type="evidence" value="ECO:0007669"/>
    <property type="project" value="TreeGrafter"/>
</dbReference>
<dbReference type="InterPro" id="IPR053934">
    <property type="entry name" value="HTTM_dom"/>
</dbReference>
<protein>
    <submittedName>
        <fullName evidence="9">Vitamin K-dependent gamma-carboxylase</fullName>
    </submittedName>
</protein>
<gene>
    <name evidence="9" type="primary">GGCX</name>
    <name evidence="9" type="ORF">AVEN_99317_1</name>
</gene>
<dbReference type="PANTHER" id="PTHR12639:SF6">
    <property type="entry name" value="VITAMIN K-DEPENDENT GAMMA-CARBOXYLASE"/>
    <property type="match status" value="1"/>
</dbReference>
<proteinExistence type="predicted"/>
<keyword evidence="6" id="KW-0456">Lyase</keyword>
<dbReference type="GO" id="GO:0012505">
    <property type="term" value="C:endomembrane system"/>
    <property type="evidence" value="ECO:0007669"/>
    <property type="project" value="UniProtKB-SubCell"/>
</dbReference>
<dbReference type="GO" id="GO:0008488">
    <property type="term" value="F:gamma-glutamyl carboxylase activity"/>
    <property type="evidence" value="ECO:0007669"/>
    <property type="project" value="InterPro"/>
</dbReference>
<reference evidence="9 10" key="1">
    <citation type="journal article" date="2019" name="Sci. Rep.">
        <title>Orb-weaving spider Araneus ventricosus genome elucidates the spidroin gene catalogue.</title>
        <authorList>
            <person name="Kono N."/>
            <person name="Nakamura H."/>
            <person name="Ohtoshi R."/>
            <person name="Moran D.A.P."/>
            <person name="Shinohara A."/>
            <person name="Yoshida Y."/>
            <person name="Fujiwara M."/>
            <person name="Mori M."/>
            <person name="Tomita M."/>
            <person name="Arakawa K."/>
        </authorList>
    </citation>
    <scope>NUCLEOTIDE SEQUENCE [LARGE SCALE GENOMIC DNA]</scope>
</reference>
<dbReference type="Pfam" id="PF05090">
    <property type="entry name" value="HTTM"/>
    <property type="match status" value="1"/>
</dbReference>
<dbReference type="OrthoDB" id="6437148at2759"/>
<evidence type="ECO:0000256" key="1">
    <source>
        <dbReference type="ARBA" id="ARBA00004127"/>
    </source>
</evidence>
<organism evidence="9 10">
    <name type="scientific">Araneus ventricosus</name>
    <name type="common">Orbweaver spider</name>
    <name type="synonym">Epeira ventricosa</name>
    <dbReference type="NCBI Taxonomy" id="182803"/>
    <lineage>
        <taxon>Eukaryota</taxon>
        <taxon>Metazoa</taxon>
        <taxon>Ecdysozoa</taxon>
        <taxon>Arthropoda</taxon>
        <taxon>Chelicerata</taxon>
        <taxon>Arachnida</taxon>
        <taxon>Araneae</taxon>
        <taxon>Araneomorphae</taxon>
        <taxon>Entelegynae</taxon>
        <taxon>Araneoidea</taxon>
        <taxon>Araneidae</taxon>
        <taxon>Araneus</taxon>
    </lineage>
</organism>
<dbReference type="CDD" id="cd09077">
    <property type="entry name" value="R1-I-EN"/>
    <property type="match status" value="1"/>
</dbReference>
<sequence length="508" mass="57791">MATEKAGDCSSGNETKEFRKNVLENCIQLRNRILKELGIQIEDLSSFESFTRLLHKPRDPSSIAVIRILYGFLMIIDVHHERGLSSADSRWGNPFECRFPFFNFLKPLPLEWMIMIYLLMLLGAGGILLGYKYRLSCLCFLVPYWYIFFLDKSHWNNHSYLFGLIGSQLMLSGANRCWSLDGKKNPNIRHKQVPLWNYALLRGQSLSNEPLKILQINLSRAKAATNKLHLTASTIKPDVILVQEQYINNNGIPGIPQTWKTFSSSNQKATILIPSSKLKPALLATKVSMVALKIRTSSFPITIISAYSSPAQNVHTTLQEIQEIISSLPEEKIIIGADLRGHNTLWGYRSNDNRGKDILDFILANNLNIINKPGALPTFQKNNSVGWPDLTLYSQSLIDSSINWEVLEEISLSDHRYIETTIASTVANQFYKRYKTHHGNHLRFLNILGKEIYHLERKIIAARNSGELNNATIELQTLIINACNKSFKIKKQTPHNKTKLVDRAARNS</sequence>
<keyword evidence="3 7" id="KW-1133">Transmembrane helix</keyword>
<dbReference type="InterPro" id="IPR011020">
    <property type="entry name" value="HTTM-like"/>
</dbReference>
<evidence type="ECO:0000256" key="4">
    <source>
        <dbReference type="ARBA" id="ARBA00023136"/>
    </source>
</evidence>
<dbReference type="SUPFAM" id="SSF56219">
    <property type="entry name" value="DNase I-like"/>
    <property type="match status" value="1"/>
</dbReference>
<feature type="transmembrane region" description="Helical" evidence="7">
    <location>
        <begin position="112"/>
        <end position="131"/>
    </location>
</feature>
<dbReference type="Gene3D" id="3.60.10.10">
    <property type="entry name" value="Endonuclease/exonuclease/phosphatase"/>
    <property type="match status" value="1"/>
</dbReference>
<dbReference type="InterPro" id="IPR005135">
    <property type="entry name" value="Endo/exonuclease/phosphatase"/>
</dbReference>
<dbReference type="Proteomes" id="UP000499080">
    <property type="component" value="Unassembled WGS sequence"/>
</dbReference>
<keyword evidence="4 7" id="KW-0472">Membrane</keyword>
<dbReference type="EMBL" id="BGPR01002767">
    <property type="protein sequence ID" value="GBM78644.1"/>
    <property type="molecule type" value="Genomic_DNA"/>
</dbReference>
<evidence type="ECO:0000259" key="8">
    <source>
        <dbReference type="SMART" id="SM00752"/>
    </source>
</evidence>
<evidence type="ECO:0000256" key="6">
    <source>
        <dbReference type="ARBA" id="ARBA00023239"/>
    </source>
</evidence>
<keyword evidence="5" id="KW-1015">Disulfide bond</keyword>
<dbReference type="InterPro" id="IPR036691">
    <property type="entry name" value="Endo/exonu/phosph_ase_sf"/>
</dbReference>
<evidence type="ECO:0000256" key="3">
    <source>
        <dbReference type="ARBA" id="ARBA00022989"/>
    </source>
</evidence>
<accession>A0A4Y2ILZ6</accession>
<keyword evidence="2 7" id="KW-0812">Transmembrane</keyword>